<evidence type="ECO:0000256" key="9">
    <source>
        <dbReference type="ARBA" id="ARBA00023049"/>
    </source>
</evidence>
<dbReference type="InterPro" id="IPR041489">
    <property type="entry name" value="PDZ_6"/>
</dbReference>
<evidence type="ECO:0000313" key="13">
    <source>
        <dbReference type="EMBL" id="PWE17241.1"/>
    </source>
</evidence>
<dbReference type="GO" id="GO:0006508">
    <property type="term" value="P:proteolysis"/>
    <property type="evidence" value="ECO:0007669"/>
    <property type="project" value="UniProtKB-KW"/>
</dbReference>
<keyword evidence="14" id="KW-1185">Reference proteome</keyword>
<keyword evidence="10 11" id="KW-0472">Membrane</keyword>
<feature type="transmembrane region" description="Helical" evidence="11">
    <location>
        <begin position="114"/>
        <end position="138"/>
    </location>
</feature>
<dbReference type="GO" id="GO:0004222">
    <property type="term" value="F:metalloendopeptidase activity"/>
    <property type="evidence" value="ECO:0007669"/>
    <property type="project" value="InterPro"/>
</dbReference>
<comment type="subcellular location">
    <subcellularLocation>
        <location evidence="2">Membrane</location>
        <topology evidence="2">Multi-pass membrane protein</topology>
    </subcellularLocation>
</comment>
<evidence type="ECO:0000256" key="10">
    <source>
        <dbReference type="ARBA" id="ARBA00023136"/>
    </source>
</evidence>
<evidence type="ECO:0000256" key="8">
    <source>
        <dbReference type="ARBA" id="ARBA00022989"/>
    </source>
</evidence>
<evidence type="ECO:0000256" key="3">
    <source>
        <dbReference type="ARBA" id="ARBA00007931"/>
    </source>
</evidence>
<keyword evidence="5 11" id="KW-0812">Transmembrane</keyword>
<feature type="transmembrane region" description="Helical" evidence="11">
    <location>
        <begin position="315"/>
        <end position="339"/>
    </location>
</feature>
<keyword evidence="9 13" id="KW-0482">Metalloprotease</keyword>
<dbReference type="InterPro" id="IPR036034">
    <property type="entry name" value="PDZ_sf"/>
</dbReference>
<name>A0A2U2BT98_9PROT</name>
<dbReference type="CDD" id="cd06163">
    <property type="entry name" value="S2P-M50_PDZ_RseP-like"/>
    <property type="match status" value="1"/>
</dbReference>
<feature type="transmembrane region" description="Helical" evidence="11">
    <location>
        <begin position="369"/>
        <end position="388"/>
    </location>
</feature>
<organism evidence="13 14">
    <name type="scientific">Marinicauda salina</name>
    <dbReference type="NCBI Taxonomy" id="2135793"/>
    <lineage>
        <taxon>Bacteria</taxon>
        <taxon>Pseudomonadati</taxon>
        <taxon>Pseudomonadota</taxon>
        <taxon>Alphaproteobacteria</taxon>
        <taxon>Maricaulales</taxon>
        <taxon>Maricaulaceae</taxon>
        <taxon>Marinicauda</taxon>
    </lineage>
</organism>
<evidence type="ECO:0000256" key="7">
    <source>
        <dbReference type="ARBA" id="ARBA00022833"/>
    </source>
</evidence>
<dbReference type="EMBL" id="QEXV01000003">
    <property type="protein sequence ID" value="PWE17241.1"/>
    <property type="molecule type" value="Genomic_DNA"/>
</dbReference>
<dbReference type="AlphaFoldDB" id="A0A2U2BT98"/>
<evidence type="ECO:0000259" key="12">
    <source>
        <dbReference type="PROSITE" id="PS50106"/>
    </source>
</evidence>
<dbReference type="Pfam" id="PF17820">
    <property type="entry name" value="PDZ_6"/>
    <property type="match status" value="1"/>
</dbReference>
<dbReference type="Pfam" id="PF02163">
    <property type="entry name" value="Peptidase_M50"/>
    <property type="match status" value="1"/>
</dbReference>
<evidence type="ECO:0000256" key="11">
    <source>
        <dbReference type="SAM" id="Phobius"/>
    </source>
</evidence>
<protein>
    <submittedName>
        <fullName evidence="13">Membrane-associated zinc metalloprotease</fullName>
    </submittedName>
</protein>
<dbReference type="InterPro" id="IPR004387">
    <property type="entry name" value="Pept_M50_Zn"/>
</dbReference>
<dbReference type="Gene3D" id="2.30.42.10">
    <property type="match status" value="1"/>
</dbReference>
<dbReference type="Proteomes" id="UP000245168">
    <property type="component" value="Unassembled WGS sequence"/>
</dbReference>
<evidence type="ECO:0000256" key="4">
    <source>
        <dbReference type="ARBA" id="ARBA00022670"/>
    </source>
</evidence>
<feature type="transmembrane region" description="Helical" evidence="11">
    <location>
        <begin position="7"/>
        <end position="26"/>
    </location>
</feature>
<comment type="caution">
    <text evidence="13">The sequence shown here is derived from an EMBL/GenBank/DDBJ whole genome shotgun (WGS) entry which is preliminary data.</text>
</comment>
<dbReference type="OrthoDB" id="9782003at2"/>
<dbReference type="RefSeq" id="WP_109252472.1">
    <property type="nucleotide sequence ID" value="NZ_QEXV01000003.1"/>
</dbReference>
<evidence type="ECO:0000256" key="2">
    <source>
        <dbReference type="ARBA" id="ARBA00004141"/>
    </source>
</evidence>
<comment type="similarity">
    <text evidence="3">Belongs to the peptidase M50B family.</text>
</comment>
<dbReference type="PROSITE" id="PS50106">
    <property type="entry name" value="PDZ"/>
    <property type="match status" value="1"/>
</dbReference>
<evidence type="ECO:0000256" key="1">
    <source>
        <dbReference type="ARBA" id="ARBA00001947"/>
    </source>
</evidence>
<proteinExistence type="inferred from homology"/>
<dbReference type="SUPFAM" id="SSF50156">
    <property type="entry name" value="PDZ domain-like"/>
    <property type="match status" value="1"/>
</dbReference>
<dbReference type="InterPro" id="IPR001478">
    <property type="entry name" value="PDZ"/>
</dbReference>
<comment type="cofactor">
    <cofactor evidence="1">
        <name>Zn(2+)</name>
        <dbReference type="ChEBI" id="CHEBI:29105"/>
    </cofactor>
</comment>
<dbReference type="PANTHER" id="PTHR42837:SF2">
    <property type="entry name" value="MEMBRANE METALLOPROTEASE ARASP2, CHLOROPLASTIC-RELATED"/>
    <property type="match status" value="1"/>
</dbReference>
<dbReference type="CDD" id="cd23081">
    <property type="entry name" value="cpPDZ_EcRseP-like"/>
    <property type="match status" value="1"/>
</dbReference>
<keyword evidence="8 11" id="KW-1133">Transmembrane helix</keyword>
<keyword evidence="6" id="KW-0378">Hydrolase</keyword>
<feature type="domain" description="PDZ" evidence="12">
    <location>
        <begin position="147"/>
        <end position="180"/>
    </location>
</feature>
<gene>
    <name evidence="13" type="ORF">DDZ18_05990</name>
</gene>
<accession>A0A2U2BT98</accession>
<keyword evidence="7" id="KW-0862">Zinc</keyword>
<dbReference type="SMART" id="SM00228">
    <property type="entry name" value="PDZ"/>
    <property type="match status" value="1"/>
</dbReference>
<dbReference type="GO" id="GO:0016020">
    <property type="term" value="C:membrane"/>
    <property type="evidence" value="ECO:0007669"/>
    <property type="project" value="UniProtKB-SubCell"/>
</dbReference>
<evidence type="ECO:0000256" key="5">
    <source>
        <dbReference type="ARBA" id="ARBA00022692"/>
    </source>
</evidence>
<evidence type="ECO:0000313" key="14">
    <source>
        <dbReference type="Proteomes" id="UP000245168"/>
    </source>
</evidence>
<evidence type="ECO:0000256" key="6">
    <source>
        <dbReference type="ARBA" id="ARBA00022801"/>
    </source>
</evidence>
<reference evidence="14" key="1">
    <citation type="submission" date="2018-05" db="EMBL/GenBank/DDBJ databases">
        <authorList>
            <person name="Liu B.-T."/>
        </authorList>
    </citation>
    <scope>NUCLEOTIDE SEQUENCE [LARGE SCALE GENOMIC DNA]</scope>
    <source>
        <strain evidence="14">WD6-1</strain>
    </source>
</reference>
<dbReference type="PANTHER" id="PTHR42837">
    <property type="entry name" value="REGULATOR OF SIGMA-E PROTEASE RSEP"/>
    <property type="match status" value="1"/>
</dbReference>
<dbReference type="InterPro" id="IPR008915">
    <property type="entry name" value="Peptidase_M50"/>
</dbReference>
<keyword evidence="4 13" id="KW-0645">Protease</keyword>
<sequence>MIDLLGSGLLSLFAFVAVISFVIVIHELGHYGVGRLFGVHAEAFSIGFGPVLAEWRDGQGTRWRISALPLGGFVKFRGDENAASAPDRAALEQARDAHGDADTVFHFKPVWQRALIVLAGPAANFVLAIAVFAVLGAARGEVSAEPLIGTVIEDSAAEAAGFQPGDRVLEIDGAPVRSFTDITESVYIRAGQTMRFLVDRDGRELELVAEPQRQMREDGLGGERAMGFLGVGLSPDAELAYRRYSVIEAPAYGVRRTAEITGMILDYIGRLVTGRASVEHINGPLGIATTAGQIANQAVDGGASGGAAPAAGDRVLALVLGLVTLAGLLSVALGLMNLLPIPVLDGGHLVYYAYEAVAQRPPSPALQAAGFRIGLALVLGMLFVATWNDVSYLRGLFS</sequence>